<feature type="region of interest" description="Disordered" evidence="1">
    <location>
        <begin position="1"/>
        <end position="38"/>
    </location>
</feature>
<feature type="compositionally biased region" description="Polar residues" evidence="1">
    <location>
        <begin position="1"/>
        <end position="11"/>
    </location>
</feature>
<dbReference type="InterPro" id="IPR010296">
    <property type="entry name" value="DUF899_thioredox"/>
</dbReference>
<geneLocation type="plasmid" evidence="3">
    <name>pjcm18538 dna</name>
</geneLocation>
<evidence type="ECO:0008006" key="4">
    <source>
        <dbReference type="Google" id="ProtNLM"/>
    </source>
</evidence>
<name>A0A7I7RYA5_9MYCO</name>
<dbReference type="KEGG" id="marz:MARA_26380"/>
<dbReference type="EMBL" id="AP022593">
    <property type="protein sequence ID" value="BBY49170.1"/>
    <property type="molecule type" value="Genomic_DNA"/>
</dbReference>
<evidence type="ECO:0000256" key="1">
    <source>
        <dbReference type="SAM" id="MobiDB-lite"/>
    </source>
</evidence>
<protein>
    <recommendedName>
        <fullName evidence="4">DUF899 domain-containing protein</fullName>
    </recommendedName>
</protein>
<evidence type="ECO:0000313" key="2">
    <source>
        <dbReference type="EMBL" id="BBY49170.1"/>
    </source>
</evidence>
<keyword evidence="3" id="KW-1185">Reference proteome</keyword>
<accession>A0A7I7RYA5</accession>
<evidence type="ECO:0000313" key="3">
    <source>
        <dbReference type="Proteomes" id="UP000467428"/>
    </source>
</evidence>
<organism evidence="2 3">
    <name type="scientific">Mycolicibacterium arabiense</name>
    <dbReference type="NCBI Taxonomy" id="1286181"/>
    <lineage>
        <taxon>Bacteria</taxon>
        <taxon>Bacillati</taxon>
        <taxon>Actinomycetota</taxon>
        <taxon>Actinomycetes</taxon>
        <taxon>Mycobacteriales</taxon>
        <taxon>Mycobacteriaceae</taxon>
        <taxon>Mycolicibacterium</taxon>
    </lineage>
</organism>
<dbReference type="Proteomes" id="UP000467428">
    <property type="component" value="Chromosome"/>
</dbReference>
<proteinExistence type="predicted"/>
<reference evidence="2 3" key="1">
    <citation type="journal article" date="2019" name="Emerg. Microbes Infect.">
        <title>Comprehensive subspecies identification of 175 nontuberculous mycobacteria species based on 7547 genomic profiles.</title>
        <authorList>
            <person name="Matsumoto Y."/>
            <person name="Kinjo T."/>
            <person name="Motooka D."/>
            <person name="Nabeya D."/>
            <person name="Jung N."/>
            <person name="Uechi K."/>
            <person name="Horii T."/>
            <person name="Iida T."/>
            <person name="Fujita J."/>
            <person name="Nakamura S."/>
        </authorList>
    </citation>
    <scope>NUCLEOTIDE SEQUENCE [LARGE SCALE GENOMIC DNA]</scope>
    <source>
        <strain evidence="2 3">JCM 18538</strain>
    </source>
</reference>
<dbReference type="Pfam" id="PF05988">
    <property type="entry name" value="DUF899"/>
    <property type="match status" value="1"/>
</dbReference>
<gene>
    <name evidence="2" type="ORF">MARA_26380</name>
</gene>
<dbReference type="AlphaFoldDB" id="A0A7I7RYA5"/>
<sequence>MTAAMSSTPQPSRHRQEDQILEEAPMTEQTVTRTAKPPVVDQATWSAALDDLRRREKAATRELDAIAAQRRRLPMVELPEYTLAGEDGPVRLADVFDGRSQLITYHHMWTDGAQWQCGGCTGFTSQFTRLDFLDAYDARFVVVTNGPIEEALAYRTKVGNRMDWYSSAGSSFGADVDAAPGEGFAVNVFLRDGDTVYRTWHTNGRGTEQLSHTFALIDLLPWGRQEEWQDSPEGWPKSPTYSKWLDSPDVAKYYGPDGAGR</sequence>